<dbReference type="AlphaFoldDB" id="A0A9N9X1E7"/>
<feature type="region of interest" description="Disordered" evidence="2">
    <location>
        <begin position="284"/>
        <end position="325"/>
    </location>
</feature>
<keyword evidence="4" id="KW-1185">Reference proteome</keyword>
<dbReference type="EMBL" id="OU896719">
    <property type="protein sequence ID" value="CAG9815973.1"/>
    <property type="molecule type" value="Genomic_DNA"/>
</dbReference>
<dbReference type="Proteomes" id="UP001153737">
    <property type="component" value="Chromosome 13"/>
</dbReference>
<gene>
    <name evidence="3" type="ORF">PHAECO_LOCUS3623</name>
</gene>
<sequence>MITEGEDMKNEIVRLQKENLQKDVYIQRLKRTSTSFEEDVFSAEQNFVKKLDDQKHIITDLNKEIIGQTEINRNLVKKVDLLSSDQILLRKEIHNLESSNQKLKISIESITQENELYITELSKLRKENELCTIQIDVLKNETHVPKTGKVDSLENEILKVELKSLKAELTGSSSRNTYLDKEIYALQMVNDNFEKELSSLIDENAKLNQEVTRLENYVSQLSERSKHNEIMDGTPMSRTEKHKAIREEVEFPDTLKFMKKIEPYKKKRTMLCLDLDNTCNGSRNGVAVSDEGEILKDDGSGIAEDKADKEADKSDGNNLVDETTPKDYLPAFAEVTTSVVVP</sequence>
<name>A0A9N9X1E7_PHACE</name>
<feature type="compositionally biased region" description="Basic and acidic residues" evidence="2">
    <location>
        <begin position="293"/>
        <end position="315"/>
    </location>
</feature>
<evidence type="ECO:0000256" key="2">
    <source>
        <dbReference type="SAM" id="MobiDB-lite"/>
    </source>
</evidence>
<feature type="coiled-coil region" evidence="1">
    <location>
        <begin position="93"/>
        <end position="141"/>
    </location>
</feature>
<proteinExistence type="predicted"/>
<evidence type="ECO:0000256" key="1">
    <source>
        <dbReference type="SAM" id="Coils"/>
    </source>
</evidence>
<dbReference type="OrthoDB" id="6773773at2759"/>
<reference evidence="3" key="1">
    <citation type="submission" date="2022-01" db="EMBL/GenBank/DDBJ databases">
        <authorList>
            <person name="King R."/>
        </authorList>
    </citation>
    <scope>NUCLEOTIDE SEQUENCE</scope>
</reference>
<reference evidence="3" key="2">
    <citation type="submission" date="2022-10" db="EMBL/GenBank/DDBJ databases">
        <authorList>
            <consortium name="ENA_rothamsted_submissions"/>
            <consortium name="culmorum"/>
            <person name="King R."/>
        </authorList>
    </citation>
    <scope>NUCLEOTIDE SEQUENCE</scope>
</reference>
<evidence type="ECO:0000313" key="3">
    <source>
        <dbReference type="EMBL" id="CAG9815973.1"/>
    </source>
</evidence>
<protein>
    <submittedName>
        <fullName evidence="3">Uncharacterized protein</fullName>
    </submittedName>
</protein>
<evidence type="ECO:0000313" key="4">
    <source>
        <dbReference type="Proteomes" id="UP001153737"/>
    </source>
</evidence>
<organism evidence="3 4">
    <name type="scientific">Phaedon cochleariae</name>
    <name type="common">Mustard beetle</name>
    <dbReference type="NCBI Taxonomy" id="80249"/>
    <lineage>
        <taxon>Eukaryota</taxon>
        <taxon>Metazoa</taxon>
        <taxon>Ecdysozoa</taxon>
        <taxon>Arthropoda</taxon>
        <taxon>Hexapoda</taxon>
        <taxon>Insecta</taxon>
        <taxon>Pterygota</taxon>
        <taxon>Neoptera</taxon>
        <taxon>Endopterygota</taxon>
        <taxon>Coleoptera</taxon>
        <taxon>Polyphaga</taxon>
        <taxon>Cucujiformia</taxon>
        <taxon>Chrysomeloidea</taxon>
        <taxon>Chrysomelidae</taxon>
        <taxon>Chrysomelinae</taxon>
        <taxon>Chrysomelini</taxon>
        <taxon>Phaedon</taxon>
    </lineage>
</organism>
<keyword evidence="1" id="KW-0175">Coiled coil</keyword>
<feature type="coiled-coil region" evidence="1">
    <location>
        <begin position="190"/>
        <end position="224"/>
    </location>
</feature>
<accession>A0A9N9X1E7</accession>